<feature type="transmembrane region" description="Helical" evidence="1">
    <location>
        <begin position="373"/>
        <end position="395"/>
    </location>
</feature>
<accession>A0ABR7EWU7</accession>
<keyword evidence="1" id="KW-0472">Membrane</keyword>
<feature type="transmembrane region" description="Helical" evidence="1">
    <location>
        <begin position="12"/>
        <end position="32"/>
    </location>
</feature>
<dbReference type="RefSeq" id="WP_186856029.1">
    <property type="nucleotide sequence ID" value="NZ_JACOOY010000015.1"/>
</dbReference>
<feature type="transmembrane region" description="Helical" evidence="1">
    <location>
        <begin position="71"/>
        <end position="92"/>
    </location>
</feature>
<proteinExistence type="predicted"/>
<protein>
    <recommendedName>
        <fullName evidence="4">ABC transporter permease</fullName>
    </recommendedName>
</protein>
<feature type="transmembrane region" description="Helical" evidence="1">
    <location>
        <begin position="342"/>
        <end position="361"/>
    </location>
</feature>
<dbReference type="EMBL" id="JACOOY010000015">
    <property type="protein sequence ID" value="MBC5665831.1"/>
    <property type="molecule type" value="Genomic_DNA"/>
</dbReference>
<dbReference type="Proteomes" id="UP000647235">
    <property type="component" value="Unassembled WGS sequence"/>
</dbReference>
<sequence>MGETVKTKEKMTGALPGFIISIVIGFVFYFGLKALSGNNAVFDYNNMISGILDSVPKQIAWFFMNFTEAQFYASVFAGIGIILGGIVAWILAIKNSKYAGFDVCYGSSTLFPWVLASQLISLGLAIFVFRYINGFADSSVTWIATFITVVGAPPAVMLLYGPSVPALLTSSIIGGLICAPTAIWIGNAIVTPWKLPGVVANVSTMAITGIIVCMVCKILPWVKPVPVKPHRTEAAPADDVYSTSWFVRRVFADFTEAQFYGNEVASAFLLAGAVIGTIVCGNHGAYGSGAVPAIILSQFVGAATGVFLYAGKFDNGGWYATYVPVVSVGPACVLMYGANIPVAVFAGVLGGIIGGPIAQFFSEKLPEGVHGTVANVTSMTISTITVSVVISALPWF</sequence>
<feature type="transmembrane region" description="Helical" evidence="1">
    <location>
        <begin position="317"/>
        <end position="336"/>
    </location>
</feature>
<evidence type="ECO:0000256" key="1">
    <source>
        <dbReference type="SAM" id="Phobius"/>
    </source>
</evidence>
<feature type="transmembrane region" description="Helical" evidence="1">
    <location>
        <begin position="139"/>
        <end position="160"/>
    </location>
</feature>
<evidence type="ECO:0008006" key="4">
    <source>
        <dbReference type="Google" id="ProtNLM"/>
    </source>
</evidence>
<comment type="caution">
    <text evidence="2">The sequence shown here is derived from an EMBL/GenBank/DDBJ whole genome shotgun (WGS) entry which is preliminary data.</text>
</comment>
<feature type="transmembrane region" description="Helical" evidence="1">
    <location>
        <begin position="264"/>
        <end position="284"/>
    </location>
</feature>
<evidence type="ECO:0000313" key="2">
    <source>
        <dbReference type="EMBL" id="MBC5665831.1"/>
    </source>
</evidence>
<gene>
    <name evidence="2" type="ORF">H8S07_11260</name>
</gene>
<feature type="transmembrane region" description="Helical" evidence="1">
    <location>
        <begin position="198"/>
        <end position="222"/>
    </location>
</feature>
<evidence type="ECO:0000313" key="3">
    <source>
        <dbReference type="Proteomes" id="UP000647235"/>
    </source>
</evidence>
<reference evidence="2 3" key="1">
    <citation type="submission" date="2020-08" db="EMBL/GenBank/DDBJ databases">
        <title>Genome public.</title>
        <authorList>
            <person name="Liu C."/>
            <person name="Sun Q."/>
        </authorList>
    </citation>
    <scope>NUCLEOTIDE SEQUENCE [LARGE SCALE GENOMIC DNA]</scope>
    <source>
        <strain evidence="2 3">NSJ-36</strain>
    </source>
</reference>
<feature type="transmembrane region" description="Helical" evidence="1">
    <location>
        <begin position="113"/>
        <end position="133"/>
    </location>
</feature>
<keyword evidence="3" id="KW-1185">Reference proteome</keyword>
<feature type="transmembrane region" description="Helical" evidence="1">
    <location>
        <begin position="167"/>
        <end position="186"/>
    </location>
</feature>
<keyword evidence="1" id="KW-1133">Transmembrane helix</keyword>
<keyword evidence="1" id="KW-0812">Transmembrane</keyword>
<organism evidence="2 3">
    <name type="scientific">Dorea hominis</name>
    <dbReference type="NCBI Taxonomy" id="2763040"/>
    <lineage>
        <taxon>Bacteria</taxon>
        <taxon>Bacillati</taxon>
        <taxon>Bacillota</taxon>
        <taxon>Clostridia</taxon>
        <taxon>Lachnospirales</taxon>
        <taxon>Lachnospiraceae</taxon>
        <taxon>Dorea</taxon>
    </lineage>
</organism>
<name>A0ABR7EWU7_9FIRM</name>
<feature type="transmembrane region" description="Helical" evidence="1">
    <location>
        <begin position="290"/>
        <end position="310"/>
    </location>
</feature>